<evidence type="ECO:0000256" key="8">
    <source>
        <dbReference type="ARBA" id="ARBA00022741"/>
    </source>
</evidence>
<keyword evidence="14 17" id="KW-0472">Membrane</keyword>
<dbReference type="InterPro" id="IPR004358">
    <property type="entry name" value="Sig_transdc_His_kin-like_C"/>
</dbReference>
<dbReference type="PROSITE" id="PS50109">
    <property type="entry name" value="HIS_KIN"/>
    <property type="match status" value="1"/>
</dbReference>
<dbReference type="AlphaFoldDB" id="A0A0B6ATI7"/>
<dbReference type="HOGENOM" id="CLU_000445_89_6_9"/>
<evidence type="ECO:0000256" key="7">
    <source>
        <dbReference type="ARBA" id="ARBA00022692"/>
    </source>
</evidence>
<comment type="subcellular location">
    <subcellularLocation>
        <location evidence="2">Cell membrane</location>
        <topology evidence="2">Multi-pass membrane protein</topology>
    </subcellularLocation>
</comment>
<name>A0A0B6ATI7_PRIM2</name>
<dbReference type="Proteomes" id="UP000031829">
    <property type="component" value="Chromosome"/>
</dbReference>
<dbReference type="Gene3D" id="6.10.340.10">
    <property type="match status" value="1"/>
</dbReference>
<dbReference type="SMART" id="SM00387">
    <property type="entry name" value="HATPase_c"/>
    <property type="match status" value="1"/>
</dbReference>
<dbReference type="InterPro" id="IPR036097">
    <property type="entry name" value="HisK_dim/P_sf"/>
</dbReference>
<dbReference type="EC" id="2.7.13.3" evidence="3"/>
<evidence type="ECO:0000256" key="11">
    <source>
        <dbReference type="ARBA" id="ARBA00022989"/>
    </source>
</evidence>
<dbReference type="Pfam" id="PF02518">
    <property type="entry name" value="HATPase_c"/>
    <property type="match status" value="1"/>
</dbReference>
<gene>
    <name evidence="18" type="ORF">BG04_189</name>
</gene>
<keyword evidence="9" id="KW-0418">Kinase</keyword>
<evidence type="ECO:0000256" key="13">
    <source>
        <dbReference type="ARBA" id="ARBA00023026"/>
    </source>
</evidence>
<evidence type="ECO:0000256" key="10">
    <source>
        <dbReference type="ARBA" id="ARBA00022840"/>
    </source>
</evidence>
<evidence type="ECO:0000256" key="9">
    <source>
        <dbReference type="ARBA" id="ARBA00022777"/>
    </source>
</evidence>
<evidence type="ECO:0000256" key="1">
    <source>
        <dbReference type="ARBA" id="ARBA00000085"/>
    </source>
</evidence>
<dbReference type="KEGG" id="bmeg:BG04_189"/>
<keyword evidence="11 17" id="KW-1133">Transmembrane helix</keyword>
<dbReference type="Pfam" id="PF00672">
    <property type="entry name" value="HAMP"/>
    <property type="match status" value="1"/>
</dbReference>
<comment type="function">
    <text evidence="15">Member of the two-component regulatory system HssS/HssR involved in intracellular heme homeostasis and tempering of staphylococcal virulence. HssS functions as a heme sensor histidine kinase which is autophosphorylated at a histidine residue and transfers its phosphate group to an aspartate residue of HssR. HssR/HssS activates the expression of hrtAB, an efflux pump, in response to extracellular heme, hemin, hemoglobin or blood.</text>
</comment>
<evidence type="ECO:0000256" key="16">
    <source>
        <dbReference type="ARBA" id="ARBA00040841"/>
    </source>
</evidence>
<evidence type="ECO:0000256" key="15">
    <source>
        <dbReference type="ARBA" id="ARBA00037219"/>
    </source>
</evidence>
<keyword evidence="5" id="KW-0597">Phosphoprotein</keyword>
<dbReference type="SUPFAM" id="SSF55874">
    <property type="entry name" value="ATPase domain of HSP90 chaperone/DNA topoisomerase II/histidine kinase"/>
    <property type="match status" value="1"/>
</dbReference>
<keyword evidence="13" id="KW-0843">Virulence</keyword>
<dbReference type="CDD" id="cd00075">
    <property type="entry name" value="HATPase"/>
    <property type="match status" value="1"/>
</dbReference>
<dbReference type="EMBL" id="CP009920">
    <property type="protein sequence ID" value="AJI23983.1"/>
    <property type="molecule type" value="Genomic_DNA"/>
</dbReference>
<evidence type="ECO:0000256" key="14">
    <source>
        <dbReference type="ARBA" id="ARBA00023136"/>
    </source>
</evidence>
<evidence type="ECO:0000256" key="3">
    <source>
        <dbReference type="ARBA" id="ARBA00012438"/>
    </source>
</evidence>
<accession>A0A0B6ATI7</accession>
<dbReference type="PROSITE" id="PS50885">
    <property type="entry name" value="HAMP"/>
    <property type="match status" value="1"/>
</dbReference>
<keyword evidence="12" id="KW-0902">Two-component regulatory system</keyword>
<dbReference type="InterPro" id="IPR003594">
    <property type="entry name" value="HATPase_dom"/>
</dbReference>
<keyword evidence="8" id="KW-0547">Nucleotide-binding</keyword>
<feature type="transmembrane region" description="Helical" evidence="17">
    <location>
        <begin position="6"/>
        <end position="31"/>
    </location>
</feature>
<keyword evidence="4" id="KW-1003">Cell membrane</keyword>
<dbReference type="Gene3D" id="3.30.565.10">
    <property type="entry name" value="Histidine kinase-like ATPase, C-terminal domain"/>
    <property type="match status" value="1"/>
</dbReference>
<keyword evidence="10" id="KW-0067">ATP-binding</keyword>
<dbReference type="Pfam" id="PF00512">
    <property type="entry name" value="HisKA"/>
    <property type="match status" value="1"/>
</dbReference>
<dbReference type="PANTHER" id="PTHR45528">
    <property type="entry name" value="SENSOR HISTIDINE KINASE CPXA"/>
    <property type="match status" value="1"/>
</dbReference>
<evidence type="ECO:0000256" key="4">
    <source>
        <dbReference type="ARBA" id="ARBA00022475"/>
    </source>
</evidence>
<dbReference type="FunFam" id="1.10.287.130:FF:000001">
    <property type="entry name" value="Two-component sensor histidine kinase"/>
    <property type="match status" value="1"/>
</dbReference>
<evidence type="ECO:0000256" key="6">
    <source>
        <dbReference type="ARBA" id="ARBA00022679"/>
    </source>
</evidence>
<dbReference type="GO" id="GO:0005524">
    <property type="term" value="F:ATP binding"/>
    <property type="evidence" value="ECO:0007669"/>
    <property type="project" value="UniProtKB-KW"/>
</dbReference>
<dbReference type="PRINTS" id="PR00344">
    <property type="entry name" value="BCTRLSENSOR"/>
</dbReference>
<keyword evidence="6" id="KW-0808">Transferase</keyword>
<dbReference type="SUPFAM" id="SSF158472">
    <property type="entry name" value="HAMP domain-like"/>
    <property type="match status" value="1"/>
</dbReference>
<dbReference type="FunFam" id="3.30.565.10:FF:000006">
    <property type="entry name" value="Sensor histidine kinase WalK"/>
    <property type="match status" value="1"/>
</dbReference>
<dbReference type="InterPro" id="IPR003660">
    <property type="entry name" value="HAMP_dom"/>
</dbReference>
<dbReference type="InterPro" id="IPR036890">
    <property type="entry name" value="HATPase_C_sf"/>
</dbReference>
<dbReference type="GeneID" id="93643707"/>
<dbReference type="RefSeq" id="WP_034650465.1">
    <property type="nucleotide sequence ID" value="NZ_BCVB01000006.1"/>
</dbReference>
<comment type="catalytic activity">
    <reaction evidence="1">
        <text>ATP + protein L-histidine = ADP + protein N-phospho-L-histidine.</text>
        <dbReference type="EC" id="2.7.13.3"/>
    </reaction>
</comment>
<evidence type="ECO:0000256" key="2">
    <source>
        <dbReference type="ARBA" id="ARBA00004651"/>
    </source>
</evidence>
<evidence type="ECO:0000313" key="19">
    <source>
        <dbReference type="Proteomes" id="UP000031829"/>
    </source>
</evidence>
<protein>
    <recommendedName>
        <fullName evidence="16">Heme sensor protein HssS</fullName>
        <ecNumber evidence="3">2.7.13.3</ecNumber>
    </recommendedName>
</protein>
<dbReference type="SUPFAM" id="SSF47384">
    <property type="entry name" value="Homodimeric domain of signal transducing histidine kinase"/>
    <property type="match status" value="1"/>
</dbReference>
<sequence>MKTLYLRIVLTTIAVMVFSSLLAFILANVYYQYSLKPYNDQKLTRMAKDIASFYESNRGVDQQAYLQHISKLGYQIYVVDSTRHETFYGREFRNQRLEKSAVKQVLDGKMYHGIANFPSQVFVTGFFDNVLANTIGVPLKGESNKQQALFIRPDIQLQFGEMRIFFSIILLLMIVLSILFVLISTRYLVKPIVKLTEATKQVAKGKYNVELYVKRRDEIGALASHFSEMAKSLEQLEEMRQEFVSNVSHEIQSPLASIQGFSKTLRSAHLSDKQRNEYLSIIEEESRRMSSLSKQLLTLASLDKESEHIDKSTFDVAAQIKQVLFMTEWSWREKELAIEMDLPSTMISGDQKLLHQVWTNLITNSVKFTEEGGTLSLRVGMEDTHCHVEFQDTGIGMSKESLPHIFNRFYKEDKARSRTEGSSGLGLAIVKQIVKMHGGSIHVESEKGKGSTFHVYLPKM</sequence>
<keyword evidence="7 17" id="KW-0812">Transmembrane</keyword>
<dbReference type="InterPro" id="IPR050398">
    <property type="entry name" value="HssS/ArlS-like"/>
</dbReference>
<dbReference type="SMART" id="SM00388">
    <property type="entry name" value="HisKA"/>
    <property type="match status" value="1"/>
</dbReference>
<evidence type="ECO:0000256" key="5">
    <source>
        <dbReference type="ARBA" id="ARBA00022553"/>
    </source>
</evidence>
<dbReference type="InterPro" id="IPR005467">
    <property type="entry name" value="His_kinase_dom"/>
</dbReference>
<dbReference type="InterPro" id="IPR003661">
    <property type="entry name" value="HisK_dim/P_dom"/>
</dbReference>
<dbReference type="PANTHER" id="PTHR45528:SF11">
    <property type="entry name" value="HISTIDINE KINASE"/>
    <property type="match status" value="1"/>
</dbReference>
<dbReference type="Gene3D" id="1.10.287.130">
    <property type="match status" value="1"/>
</dbReference>
<proteinExistence type="predicted"/>
<evidence type="ECO:0000256" key="17">
    <source>
        <dbReference type="SAM" id="Phobius"/>
    </source>
</evidence>
<dbReference type="GO" id="GO:0005886">
    <property type="term" value="C:plasma membrane"/>
    <property type="evidence" value="ECO:0007669"/>
    <property type="project" value="UniProtKB-SubCell"/>
</dbReference>
<evidence type="ECO:0000313" key="18">
    <source>
        <dbReference type="EMBL" id="AJI23983.1"/>
    </source>
</evidence>
<dbReference type="GO" id="GO:0000155">
    <property type="term" value="F:phosphorelay sensor kinase activity"/>
    <property type="evidence" value="ECO:0007669"/>
    <property type="project" value="InterPro"/>
</dbReference>
<dbReference type="SMART" id="SM00304">
    <property type="entry name" value="HAMP"/>
    <property type="match status" value="1"/>
</dbReference>
<organism evidence="18 19">
    <name type="scientific">Priestia megaterium (strain ATCC 14581 / DSM 32 / CCUG 1817 / JCM 2506 / NBRC 15308 / NCIMB 9376 / NCTC 10342 / NRRL B-14308 / VKM B-512 / Ford 19)</name>
    <name type="common">Bacillus megaterium</name>
    <dbReference type="NCBI Taxonomy" id="1348623"/>
    <lineage>
        <taxon>Bacteria</taxon>
        <taxon>Bacillati</taxon>
        <taxon>Bacillota</taxon>
        <taxon>Bacilli</taxon>
        <taxon>Bacillales</taxon>
        <taxon>Bacillaceae</taxon>
        <taxon>Priestia</taxon>
    </lineage>
</organism>
<reference evidence="18 19" key="1">
    <citation type="journal article" date="2015" name="Genome Announc.">
        <title>Complete genome sequences for 35 biothreat assay-relevant bacillus species.</title>
        <authorList>
            <person name="Johnson S.L."/>
            <person name="Daligault H.E."/>
            <person name="Davenport K.W."/>
            <person name="Jaissle J."/>
            <person name="Frey K.G."/>
            <person name="Ladner J.T."/>
            <person name="Broomall S.M."/>
            <person name="Bishop-Lilly K.A."/>
            <person name="Bruce D.C."/>
            <person name="Gibbons H.S."/>
            <person name="Coyne S.R."/>
            <person name="Lo C.C."/>
            <person name="Meincke L."/>
            <person name="Munk A.C."/>
            <person name="Koroleva G.I."/>
            <person name="Rosenzweig C.N."/>
            <person name="Palacios G.F."/>
            <person name="Redden C.L."/>
            <person name="Minogue T.D."/>
            <person name="Chain P.S."/>
        </authorList>
    </citation>
    <scope>NUCLEOTIDE SEQUENCE [LARGE SCALE GENOMIC DNA]</scope>
    <source>
        <strain evidence="19">ATCC 14581 / DSM 32 / JCM 2506 / NBRC 15308 / NCIMB 9376 / NCTC 10342 / NRRL B-14308 / VKM B-512</strain>
    </source>
</reference>
<dbReference type="CDD" id="cd06225">
    <property type="entry name" value="HAMP"/>
    <property type="match status" value="1"/>
</dbReference>
<dbReference type="CDD" id="cd00082">
    <property type="entry name" value="HisKA"/>
    <property type="match status" value="1"/>
</dbReference>
<evidence type="ECO:0000256" key="12">
    <source>
        <dbReference type="ARBA" id="ARBA00023012"/>
    </source>
</evidence>
<feature type="transmembrane region" description="Helical" evidence="17">
    <location>
        <begin position="164"/>
        <end position="189"/>
    </location>
</feature>